<keyword evidence="7" id="KW-0493">Microtubule</keyword>
<dbReference type="Proteomes" id="UP001159428">
    <property type="component" value="Unassembled WGS sequence"/>
</dbReference>
<name>A0AAU9WPQ1_9CNID</name>
<keyword evidence="11" id="KW-0131">Cell cycle</keyword>
<evidence type="ECO:0000256" key="10">
    <source>
        <dbReference type="ARBA" id="ARBA00023212"/>
    </source>
</evidence>
<accession>A0AAU9WPQ1</accession>
<keyword evidence="15" id="KW-1185">Reference proteome</keyword>
<feature type="region of interest" description="Disordered" evidence="13">
    <location>
        <begin position="133"/>
        <end position="166"/>
    </location>
</feature>
<gene>
    <name evidence="14" type="ORF">PMEA_00009171</name>
</gene>
<evidence type="ECO:0000256" key="11">
    <source>
        <dbReference type="ARBA" id="ARBA00023306"/>
    </source>
</evidence>
<reference evidence="14 15" key="1">
    <citation type="submission" date="2022-05" db="EMBL/GenBank/DDBJ databases">
        <authorList>
            <consortium name="Genoscope - CEA"/>
            <person name="William W."/>
        </authorList>
    </citation>
    <scope>NUCLEOTIDE SEQUENCE [LARGE SCALE GENOMIC DNA]</scope>
</reference>
<evidence type="ECO:0000256" key="4">
    <source>
        <dbReference type="ARBA" id="ARBA00022454"/>
    </source>
</evidence>
<evidence type="ECO:0008006" key="16">
    <source>
        <dbReference type="Google" id="ProtNLM"/>
    </source>
</evidence>
<organism evidence="14 15">
    <name type="scientific">Pocillopora meandrina</name>
    <dbReference type="NCBI Taxonomy" id="46732"/>
    <lineage>
        <taxon>Eukaryota</taxon>
        <taxon>Metazoa</taxon>
        <taxon>Cnidaria</taxon>
        <taxon>Anthozoa</taxon>
        <taxon>Hexacorallia</taxon>
        <taxon>Scleractinia</taxon>
        <taxon>Astrocoeniina</taxon>
        <taxon>Pocilloporidae</taxon>
        <taxon>Pocillopora</taxon>
    </lineage>
</organism>
<dbReference type="GO" id="GO:0000940">
    <property type="term" value="C:outer kinetochore"/>
    <property type="evidence" value="ECO:0007669"/>
    <property type="project" value="InterPro"/>
</dbReference>
<dbReference type="InterPro" id="IPR033341">
    <property type="entry name" value="SKA3"/>
</dbReference>
<evidence type="ECO:0000313" key="15">
    <source>
        <dbReference type="Proteomes" id="UP001159428"/>
    </source>
</evidence>
<dbReference type="GO" id="GO:0005876">
    <property type="term" value="C:spindle microtubule"/>
    <property type="evidence" value="ECO:0007669"/>
    <property type="project" value="TreeGrafter"/>
</dbReference>
<comment type="similarity">
    <text evidence="3">Belongs to the SKA3 family.</text>
</comment>
<protein>
    <recommendedName>
        <fullName evidence="16">Spindle and kinetochore-associated protein 3</fullName>
    </recommendedName>
</protein>
<keyword evidence="12" id="KW-0137">Centromere</keyword>
<evidence type="ECO:0000256" key="8">
    <source>
        <dbReference type="ARBA" id="ARBA00022776"/>
    </source>
</evidence>
<dbReference type="EMBL" id="CALNXJ010000018">
    <property type="protein sequence ID" value="CAH3121350.1"/>
    <property type="molecule type" value="Genomic_DNA"/>
</dbReference>
<keyword evidence="9" id="KW-0995">Kinetochore</keyword>
<comment type="caution">
    <text evidence="14">The sequence shown here is derived from an EMBL/GenBank/DDBJ whole genome shotgun (WGS) entry which is preliminary data.</text>
</comment>
<dbReference type="Gene3D" id="6.10.250.1400">
    <property type="match status" value="1"/>
</dbReference>
<evidence type="ECO:0000256" key="5">
    <source>
        <dbReference type="ARBA" id="ARBA00022490"/>
    </source>
</evidence>
<dbReference type="GO" id="GO:0007059">
    <property type="term" value="P:chromosome segregation"/>
    <property type="evidence" value="ECO:0007669"/>
    <property type="project" value="InterPro"/>
</dbReference>
<dbReference type="PANTHER" id="PTHR48118:SF1">
    <property type="entry name" value="SPINDLE AND KINETOCHORE-ASSOCIATED PROTEIN 3"/>
    <property type="match status" value="1"/>
</dbReference>
<dbReference type="AlphaFoldDB" id="A0AAU9WPQ1"/>
<evidence type="ECO:0000256" key="1">
    <source>
        <dbReference type="ARBA" id="ARBA00004186"/>
    </source>
</evidence>
<keyword evidence="5" id="KW-0963">Cytoplasm</keyword>
<evidence type="ECO:0000256" key="2">
    <source>
        <dbReference type="ARBA" id="ARBA00004629"/>
    </source>
</evidence>
<evidence type="ECO:0000256" key="9">
    <source>
        <dbReference type="ARBA" id="ARBA00022838"/>
    </source>
</evidence>
<comment type="subcellular location">
    <subcellularLocation>
        <location evidence="2">Chromosome</location>
        <location evidence="2">Centromere</location>
        <location evidence="2">Kinetochore</location>
    </subcellularLocation>
    <subcellularLocation>
        <location evidence="1">Cytoplasm</location>
        <location evidence="1">Cytoskeleton</location>
        <location evidence="1">Spindle</location>
    </subcellularLocation>
</comment>
<sequence>MTSCNEFFNRLRKLAFSVDRETNGLKEALENSEVSTYDENRACLLLRETLAEVKDLKKEINAKIEDSHQQCTFEEFMSACSRIVSQTKEQINELEDHLVKYGYTKSMGNLPDLTKVGTSLPGGNGSVAMDTAVSSEQSDSGDDVTFEKTSDTEESIPMETNQPDQISSKDNVEDILKTPEPPVTFTKMIEVTPQRSHDTKDKVLTDTEMMSCSTPEAPQTNTPMIKPRLLVESTESPISINSTPQGFLVPPQPITVTPMLKHADLVAVTPPGLSKGKEHPDLPAPPIMGTPGFKTIVPTGEESPVVGLELSFSLDSLPPPPDITSVQLLKPDDIAAPIQSNHLAVFVQPLSEQEYSSLPVYVANQFTLECINQHLHTINGFWAGGNQVQHEPVMVEQDLRDLLNLGAATKAFMLVLVKTGRLKLTGKKIMFVNSA</sequence>
<keyword evidence="10" id="KW-0206">Cytoskeleton</keyword>
<evidence type="ECO:0000256" key="12">
    <source>
        <dbReference type="ARBA" id="ARBA00023328"/>
    </source>
</evidence>
<dbReference type="GO" id="GO:0000278">
    <property type="term" value="P:mitotic cell cycle"/>
    <property type="evidence" value="ECO:0007669"/>
    <property type="project" value="TreeGrafter"/>
</dbReference>
<evidence type="ECO:0000313" key="14">
    <source>
        <dbReference type="EMBL" id="CAH3121350.1"/>
    </source>
</evidence>
<keyword evidence="6" id="KW-0132">Cell division</keyword>
<evidence type="ECO:0000256" key="7">
    <source>
        <dbReference type="ARBA" id="ARBA00022701"/>
    </source>
</evidence>
<dbReference type="PANTHER" id="PTHR48118">
    <property type="entry name" value="SPINDLE AND KINETOCHORE-ASSOCIATED PROTEIN 3"/>
    <property type="match status" value="1"/>
</dbReference>
<evidence type="ECO:0000256" key="6">
    <source>
        <dbReference type="ARBA" id="ARBA00022618"/>
    </source>
</evidence>
<evidence type="ECO:0000256" key="13">
    <source>
        <dbReference type="SAM" id="MobiDB-lite"/>
    </source>
</evidence>
<keyword evidence="8" id="KW-0498">Mitosis</keyword>
<evidence type="ECO:0000256" key="3">
    <source>
        <dbReference type="ARBA" id="ARBA00007716"/>
    </source>
</evidence>
<proteinExistence type="inferred from homology"/>
<keyword evidence="4" id="KW-0158">Chromosome</keyword>
<dbReference type="GO" id="GO:0051301">
    <property type="term" value="P:cell division"/>
    <property type="evidence" value="ECO:0007669"/>
    <property type="project" value="UniProtKB-KW"/>
</dbReference>